<gene>
    <name evidence="1" type="ORF">AAA799D11_01449</name>
</gene>
<reference evidence="1 2" key="1">
    <citation type="submission" date="2014-06" db="EMBL/GenBank/DDBJ databases">
        <authorList>
            <person name="Ngugi D.K."/>
            <person name="Blom J."/>
            <person name="Alam I."/>
            <person name="Rashid M."/>
            <person name="Baalawi W."/>
            <person name="Zhang G."/>
            <person name="Hikmawan T."/>
            <person name="Guan Y."/>
            <person name="Antunes A."/>
            <person name="Siam R."/>
            <person name="El-Dorry H."/>
            <person name="Bajic V."/>
            <person name="Stingl U."/>
        </authorList>
    </citation>
    <scope>NUCLEOTIDE SEQUENCE [LARGE SCALE GENOMIC DNA]</scope>
    <source>
        <strain evidence="1">SCGC AAA799-D11</strain>
    </source>
</reference>
<dbReference type="EMBL" id="JOSY01000060">
    <property type="protein sequence ID" value="KFM15128.1"/>
    <property type="molecule type" value="Genomic_DNA"/>
</dbReference>
<evidence type="ECO:0000313" key="2">
    <source>
        <dbReference type="Proteomes" id="UP000029386"/>
    </source>
</evidence>
<keyword evidence="2" id="KW-1185">Reference proteome</keyword>
<dbReference type="Gene3D" id="3.20.20.70">
    <property type="entry name" value="Aldolase class I"/>
    <property type="match status" value="1"/>
</dbReference>
<dbReference type="AlphaFoldDB" id="A0A087RNS4"/>
<name>A0A087RNS4_9ARCH</name>
<organism evidence="1 2">
    <name type="scientific">Marine Group I thaumarchaeote SCGC AAA799-D11</name>
    <dbReference type="NCBI Taxonomy" id="1502291"/>
    <lineage>
        <taxon>Archaea</taxon>
        <taxon>Nitrososphaerota</taxon>
        <taxon>Marine Group I</taxon>
    </lineage>
</organism>
<dbReference type="InterPro" id="IPR013785">
    <property type="entry name" value="Aldolase_TIM"/>
</dbReference>
<protein>
    <submittedName>
        <fullName evidence="1">tRNA-modifying protein</fullName>
    </submittedName>
</protein>
<dbReference type="PATRIC" id="fig|1502291.3.peg.1297"/>
<accession>A0A087RNS4</accession>
<comment type="caution">
    <text evidence="1">The sequence shown here is derived from an EMBL/GenBank/DDBJ whole genome shotgun (WGS) entry which is preliminary data.</text>
</comment>
<sequence>MSCSGEVVEGEEQLIQIKPAISEQLKKAKYGVSNHSTVELCHWTKNHSNTKVVATNTSSMESPLIDVWNFLQPECIVKIVVYIVGDQWSFMIH</sequence>
<dbReference type="STRING" id="1502291.AAA799D11_01449"/>
<dbReference type="Proteomes" id="UP000029386">
    <property type="component" value="Unassembled WGS sequence"/>
</dbReference>
<proteinExistence type="predicted"/>
<evidence type="ECO:0000313" key="1">
    <source>
        <dbReference type="EMBL" id="KFM15128.1"/>
    </source>
</evidence>